<evidence type="ECO:0000313" key="6">
    <source>
        <dbReference type="Proteomes" id="UP000518300"/>
    </source>
</evidence>
<evidence type="ECO:0000259" key="4">
    <source>
        <dbReference type="PROSITE" id="PS50043"/>
    </source>
</evidence>
<evidence type="ECO:0000313" key="5">
    <source>
        <dbReference type="EMBL" id="NMO13438.1"/>
    </source>
</evidence>
<dbReference type="Pfam" id="PF00196">
    <property type="entry name" value="GerE"/>
    <property type="match status" value="1"/>
</dbReference>
<accession>A0A848LDD5</accession>
<dbReference type="Proteomes" id="UP000518300">
    <property type="component" value="Unassembled WGS sequence"/>
</dbReference>
<protein>
    <submittedName>
        <fullName evidence="5">Helix-turn-helix transcriptional regulator</fullName>
    </submittedName>
</protein>
<dbReference type="GO" id="GO:0003677">
    <property type="term" value="F:DNA binding"/>
    <property type="evidence" value="ECO:0007669"/>
    <property type="project" value="UniProtKB-KW"/>
</dbReference>
<organism evidence="5 6">
    <name type="scientific">Pyxidicoccus fallax</name>
    <dbReference type="NCBI Taxonomy" id="394095"/>
    <lineage>
        <taxon>Bacteria</taxon>
        <taxon>Pseudomonadati</taxon>
        <taxon>Myxococcota</taxon>
        <taxon>Myxococcia</taxon>
        <taxon>Myxococcales</taxon>
        <taxon>Cystobacterineae</taxon>
        <taxon>Myxococcaceae</taxon>
        <taxon>Pyxidicoccus</taxon>
    </lineage>
</organism>
<dbReference type="PANTHER" id="PTHR44688">
    <property type="entry name" value="DNA-BINDING TRANSCRIPTIONAL ACTIVATOR DEVR_DOSR"/>
    <property type="match status" value="1"/>
</dbReference>
<dbReference type="SUPFAM" id="SSF46894">
    <property type="entry name" value="C-terminal effector domain of the bipartite response regulators"/>
    <property type="match status" value="1"/>
</dbReference>
<dbReference type="InterPro" id="IPR036388">
    <property type="entry name" value="WH-like_DNA-bd_sf"/>
</dbReference>
<proteinExistence type="predicted"/>
<keyword evidence="3" id="KW-0804">Transcription</keyword>
<dbReference type="PRINTS" id="PR00038">
    <property type="entry name" value="HTHLUXR"/>
</dbReference>
<gene>
    <name evidence="5" type="ORF">HG543_00955</name>
</gene>
<comment type="caution">
    <text evidence="5">The sequence shown here is derived from an EMBL/GenBank/DDBJ whole genome shotgun (WGS) entry which is preliminary data.</text>
</comment>
<evidence type="ECO:0000256" key="2">
    <source>
        <dbReference type="ARBA" id="ARBA00023125"/>
    </source>
</evidence>
<dbReference type="PANTHER" id="PTHR44688:SF16">
    <property type="entry name" value="DNA-BINDING TRANSCRIPTIONAL ACTIVATOR DEVR_DOSR"/>
    <property type="match status" value="1"/>
</dbReference>
<dbReference type="CDD" id="cd06170">
    <property type="entry name" value="LuxR_C_like"/>
    <property type="match status" value="1"/>
</dbReference>
<dbReference type="PROSITE" id="PS50043">
    <property type="entry name" value="HTH_LUXR_2"/>
    <property type="match status" value="1"/>
</dbReference>
<keyword evidence="1" id="KW-0805">Transcription regulation</keyword>
<dbReference type="AlphaFoldDB" id="A0A848LDD5"/>
<dbReference type="Gene3D" id="1.10.10.10">
    <property type="entry name" value="Winged helix-like DNA-binding domain superfamily/Winged helix DNA-binding domain"/>
    <property type="match status" value="1"/>
</dbReference>
<evidence type="ECO:0000256" key="1">
    <source>
        <dbReference type="ARBA" id="ARBA00023015"/>
    </source>
</evidence>
<keyword evidence="6" id="KW-1185">Reference proteome</keyword>
<evidence type="ECO:0000256" key="3">
    <source>
        <dbReference type="ARBA" id="ARBA00023163"/>
    </source>
</evidence>
<sequence length="276" mass="30493">MGSGHLRSHQVRALVRLLNEAHELPATGDERPRHLLSGMRRILGAAVSACVLDRDFQPEGRGNFTYVVLEGWDGTTLPSMQALRQAGSAFHPAIRALMHRSVEPAALVTLRRRELVDDRGWYGAPFVEHHLMPAHLDDSLYSIRRSDEPSVVQGVGFYRARNERPFDEADRELLHLFHAECGSMFDAPEPEGDALLKARLAPRERQTLELLLRGLADKEIADQLGISRFTVNQYTKSLYRRFGVHSRAALISRLLGRPALASGPPPSAGANGGGGT</sequence>
<dbReference type="SMART" id="SM00421">
    <property type="entry name" value="HTH_LUXR"/>
    <property type="match status" value="1"/>
</dbReference>
<reference evidence="5 6" key="1">
    <citation type="submission" date="2020-04" db="EMBL/GenBank/DDBJ databases">
        <title>Draft genome of Pyxidicoccus fallax type strain.</title>
        <authorList>
            <person name="Whitworth D.E."/>
        </authorList>
    </citation>
    <scope>NUCLEOTIDE SEQUENCE [LARGE SCALE GENOMIC DNA]</scope>
    <source>
        <strain evidence="5 6">DSM 14698</strain>
    </source>
</reference>
<dbReference type="EMBL" id="JABBJJ010000002">
    <property type="protein sequence ID" value="NMO13438.1"/>
    <property type="molecule type" value="Genomic_DNA"/>
</dbReference>
<dbReference type="GO" id="GO:0006355">
    <property type="term" value="P:regulation of DNA-templated transcription"/>
    <property type="evidence" value="ECO:0007669"/>
    <property type="project" value="InterPro"/>
</dbReference>
<name>A0A848LDD5_9BACT</name>
<dbReference type="InterPro" id="IPR000792">
    <property type="entry name" value="Tscrpt_reg_LuxR_C"/>
</dbReference>
<keyword evidence="2" id="KW-0238">DNA-binding</keyword>
<feature type="domain" description="HTH luxR-type" evidence="4">
    <location>
        <begin position="193"/>
        <end position="258"/>
    </location>
</feature>
<dbReference type="InterPro" id="IPR016032">
    <property type="entry name" value="Sig_transdc_resp-reg_C-effctor"/>
</dbReference>